<dbReference type="AlphaFoldDB" id="A0A1M6D669"/>
<evidence type="ECO:0000313" key="1">
    <source>
        <dbReference type="EMBL" id="SHI68717.1"/>
    </source>
</evidence>
<organism evidence="1 2">
    <name type="scientific">Algibacter luteus</name>
    <dbReference type="NCBI Taxonomy" id="1178825"/>
    <lineage>
        <taxon>Bacteria</taxon>
        <taxon>Pseudomonadati</taxon>
        <taxon>Bacteroidota</taxon>
        <taxon>Flavobacteriia</taxon>
        <taxon>Flavobacteriales</taxon>
        <taxon>Flavobacteriaceae</taxon>
        <taxon>Algibacter</taxon>
    </lineage>
</organism>
<keyword evidence="2" id="KW-1185">Reference proteome</keyword>
<proteinExistence type="predicted"/>
<dbReference type="EMBL" id="FQYK01000003">
    <property type="protein sequence ID" value="SHI68717.1"/>
    <property type="molecule type" value="Genomic_DNA"/>
</dbReference>
<dbReference type="Proteomes" id="UP000184396">
    <property type="component" value="Unassembled WGS sequence"/>
</dbReference>
<protein>
    <submittedName>
        <fullName evidence="1">Uncharacterized protein</fullName>
    </submittedName>
</protein>
<sequence length="53" mass="6339">MLNNYAFCRFYMFLNEQIENVCYISSPQRNQIIIDCPKSTLILTTYEYCNKST</sequence>
<name>A0A1M6D669_9FLAO</name>
<reference evidence="1 2" key="1">
    <citation type="submission" date="2016-11" db="EMBL/GenBank/DDBJ databases">
        <authorList>
            <person name="Jaros S."/>
            <person name="Januszkiewicz K."/>
            <person name="Wedrychowicz H."/>
        </authorList>
    </citation>
    <scope>NUCLEOTIDE SEQUENCE [LARGE SCALE GENOMIC DNA]</scope>
    <source>
        <strain evidence="1 2">CGMCC 1.12213</strain>
    </source>
</reference>
<gene>
    <name evidence="1" type="ORF">SAMN05216261_1383</name>
</gene>
<dbReference type="STRING" id="1178825.SAMN05216261_1383"/>
<accession>A0A1M6D669</accession>
<evidence type="ECO:0000313" key="2">
    <source>
        <dbReference type="Proteomes" id="UP000184396"/>
    </source>
</evidence>